<dbReference type="EMBL" id="CP119108">
    <property type="protein sequence ID" value="WEG08977.1"/>
    <property type="molecule type" value="Genomic_DNA"/>
</dbReference>
<keyword evidence="3" id="KW-1185">Reference proteome</keyword>
<feature type="transmembrane region" description="Helical" evidence="1">
    <location>
        <begin position="146"/>
        <end position="170"/>
    </location>
</feature>
<keyword evidence="1" id="KW-0812">Transmembrane</keyword>
<keyword evidence="1" id="KW-1133">Transmembrane helix</keyword>
<dbReference type="RefSeq" id="WP_275278302.1">
    <property type="nucleotide sequence ID" value="NZ_CP119108.1"/>
</dbReference>
<feature type="transmembrane region" description="Helical" evidence="1">
    <location>
        <begin position="190"/>
        <end position="208"/>
    </location>
</feature>
<evidence type="ECO:0000313" key="2">
    <source>
        <dbReference type="EMBL" id="WEG08977.1"/>
    </source>
</evidence>
<reference evidence="2 3" key="1">
    <citation type="submission" date="2023-03" db="EMBL/GenBank/DDBJ databases">
        <title>Genome sequence of Microbacterium sp. KACC 23027.</title>
        <authorList>
            <person name="Kim S."/>
            <person name="Heo J."/>
            <person name="Kwon S.-W."/>
        </authorList>
    </citation>
    <scope>NUCLEOTIDE SEQUENCE [LARGE SCALE GENOMIC DNA]</scope>
    <source>
        <strain evidence="2 3">KACC 23027</strain>
    </source>
</reference>
<feature type="transmembrane region" description="Helical" evidence="1">
    <location>
        <begin position="82"/>
        <end position="101"/>
    </location>
</feature>
<organism evidence="2 3">
    <name type="scientific">Microbacterium horticulturae</name>
    <dbReference type="NCBI Taxonomy" id="3028316"/>
    <lineage>
        <taxon>Bacteria</taxon>
        <taxon>Bacillati</taxon>
        <taxon>Actinomycetota</taxon>
        <taxon>Actinomycetes</taxon>
        <taxon>Micrococcales</taxon>
        <taxon>Microbacteriaceae</taxon>
        <taxon>Microbacterium</taxon>
    </lineage>
</organism>
<dbReference type="Proteomes" id="UP001214553">
    <property type="component" value="Chromosome"/>
</dbReference>
<name>A0ABY8C0W5_9MICO</name>
<keyword evidence="1" id="KW-0472">Membrane</keyword>
<gene>
    <name evidence="2" type="ORF">PU630_17340</name>
</gene>
<evidence type="ECO:0000256" key="1">
    <source>
        <dbReference type="SAM" id="Phobius"/>
    </source>
</evidence>
<feature type="transmembrane region" description="Helical" evidence="1">
    <location>
        <begin position="20"/>
        <end position="45"/>
    </location>
</feature>
<feature type="transmembrane region" description="Helical" evidence="1">
    <location>
        <begin position="51"/>
        <end position="70"/>
    </location>
</feature>
<protein>
    <submittedName>
        <fullName evidence="2">Uncharacterized protein</fullName>
    </submittedName>
</protein>
<proteinExistence type="predicted"/>
<accession>A0ABY8C0W5</accession>
<feature type="transmembrane region" description="Helical" evidence="1">
    <location>
        <begin position="107"/>
        <end position="125"/>
    </location>
</feature>
<evidence type="ECO:0000313" key="3">
    <source>
        <dbReference type="Proteomes" id="UP001214553"/>
    </source>
</evidence>
<sequence>MGSFEDSERHRGRTGEPERLSAHVGWPIWCWLFVLVAIGIVQIVRVQWFDTAIFFTAAAGVGLAAAQARAPAVQAAPASRQPLSLLVLSSVAAILGAVLCFVPRHGVVMQVATVAIGIAVAWLALAGRAVARPDRQTGFGPGIRRLALAWAVIVVIGCVWELIQFILGLVQPDAAWFSLSDLLNPLAGTVPGKIVIVVAWLAGGVWLLQRGGRR</sequence>